<sequence>MHPLVARGSSTVSEKLTIGKLASATGTKVETIRYYEQIGLLPAPARSAGNYRTYEGEHLRRLSFIRRARDLGFSIDQVRELMALADRREQSCMAVDVIANQHRDAITRKIADLTALAGELDVLIDSCSRNTVADCRIIEALGPSAEVEEFPVAR</sequence>
<evidence type="ECO:0000259" key="4">
    <source>
        <dbReference type="PROSITE" id="PS50937"/>
    </source>
</evidence>
<dbReference type="InterPro" id="IPR047057">
    <property type="entry name" value="MerR_fam"/>
</dbReference>
<dbReference type="GO" id="GO:0003700">
    <property type="term" value="F:DNA-binding transcription factor activity"/>
    <property type="evidence" value="ECO:0007669"/>
    <property type="project" value="InterPro"/>
</dbReference>
<proteinExistence type="predicted"/>
<keyword evidence="2 5" id="KW-0238">DNA-binding</keyword>
<keyword evidence="3" id="KW-0804">Transcription</keyword>
<dbReference type="OrthoDB" id="9802944at2"/>
<evidence type="ECO:0000256" key="1">
    <source>
        <dbReference type="ARBA" id="ARBA00023015"/>
    </source>
</evidence>
<name>A0A6N8LX46_9SPHN</name>
<dbReference type="Gene3D" id="1.10.1660.10">
    <property type="match status" value="1"/>
</dbReference>
<organism evidence="5 6">
    <name type="scientific">Sphingomonas carotinifaciens</name>
    <dbReference type="NCBI Taxonomy" id="1166323"/>
    <lineage>
        <taxon>Bacteria</taxon>
        <taxon>Pseudomonadati</taxon>
        <taxon>Pseudomonadota</taxon>
        <taxon>Alphaproteobacteria</taxon>
        <taxon>Sphingomonadales</taxon>
        <taxon>Sphingomonadaceae</taxon>
        <taxon>Sphingomonas</taxon>
    </lineage>
</organism>
<dbReference type="PANTHER" id="PTHR30204">
    <property type="entry name" value="REDOX-CYCLING DRUG-SENSING TRANSCRIPTIONAL ACTIVATOR SOXR"/>
    <property type="match status" value="1"/>
</dbReference>
<evidence type="ECO:0000313" key="5">
    <source>
        <dbReference type="EMBL" id="MWC45495.1"/>
    </source>
</evidence>
<dbReference type="Pfam" id="PF00376">
    <property type="entry name" value="MerR"/>
    <property type="match status" value="1"/>
</dbReference>
<reference evidence="5 6" key="1">
    <citation type="submission" date="2019-12" db="EMBL/GenBank/DDBJ databases">
        <authorList>
            <person name="Zheng J."/>
        </authorList>
    </citation>
    <scope>NUCLEOTIDE SEQUENCE [LARGE SCALE GENOMIC DNA]</scope>
    <source>
        <strain evidence="5 6">DSM 27347</strain>
    </source>
</reference>
<dbReference type="InterPro" id="IPR000551">
    <property type="entry name" value="MerR-type_HTH_dom"/>
</dbReference>
<dbReference type="InterPro" id="IPR015358">
    <property type="entry name" value="Tscrpt_reg_MerR_DNA-bd"/>
</dbReference>
<dbReference type="InterPro" id="IPR009061">
    <property type="entry name" value="DNA-bd_dom_put_sf"/>
</dbReference>
<dbReference type="EMBL" id="WSUT01000006">
    <property type="protein sequence ID" value="MWC45495.1"/>
    <property type="molecule type" value="Genomic_DNA"/>
</dbReference>
<dbReference type="SMART" id="SM00422">
    <property type="entry name" value="HTH_MERR"/>
    <property type="match status" value="1"/>
</dbReference>
<dbReference type="PROSITE" id="PS50937">
    <property type="entry name" value="HTH_MERR_2"/>
    <property type="match status" value="1"/>
</dbReference>
<accession>A0A6N8LX46</accession>
<dbReference type="PRINTS" id="PR00040">
    <property type="entry name" value="HTHMERR"/>
</dbReference>
<dbReference type="Proteomes" id="UP000436801">
    <property type="component" value="Unassembled WGS sequence"/>
</dbReference>
<dbReference type="SUPFAM" id="SSF46955">
    <property type="entry name" value="Putative DNA-binding domain"/>
    <property type="match status" value="1"/>
</dbReference>
<dbReference type="Pfam" id="PF09278">
    <property type="entry name" value="MerR-DNA-bind"/>
    <property type="match status" value="1"/>
</dbReference>
<gene>
    <name evidence="5" type="ORF">GQR91_17920</name>
</gene>
<dbReference type="PANTHER" id="PTHR30204:SF94">
    <property type="entry name" value="HEAVY METAL-DEPENDENT TRANSCRIPTIONAL REGULATOR HI_0293-RELATED"/>
    <property type="match status" value="1"/>
</dbReference>
<comment type="caution">
    <text evidence="5">The sequence shown here is derived from an EMBL/GenBank/DDBJ whole genome shotgun (WGS) entry which is preliminary data.</text>
</comment>
<protein>
    <submittedName>
        <fullName evidence="5">MerR family DNA-binding protein</fullName>
    </submittedName>
</protein>
<evidence type="ECO:0000313" key="6">
    <source>
        <dbReference type="Proteomes" id="UP000436801"/>
    </source>
</evidence>
<evidence type="ECO:0000256" key="3">
    <source>
        <dbReference type="ARBA" id="ARBA00023163"/>
    </source>
</evidence>
<dbReference type="AlphaFoldDB" id="A0A6N8LX46"/>
<dbReference type="CDD" id="cd04785">
    <property type="entry name" value="HTH_CadR-PbrR-like"/>
    <property type="match status" value="1"/>
</dbReference>
<keyword evidence="1" id="KW-0805">Transcription regulation</keyword>
<evidence type="ECO:0000256" key="2">
    <source>
        <dbReference type="ARBA" id="ARBA00023125"/>
    </source>
</evidence>
<dbReference type="GO" id="GO:0003677">
    <property type="term" value="F:DNA binding"/>
    <property type="evidence" value="ECO:0007669"/>
    <property type="project" value="UniProtKB-KW"/>
</dbReference>
<feature type="domain" description="HTH merR-type" evidence="4">
    <location>
        <begin position="15"/>
        <end position="84"/>
    </location>
</feature>